<dbReference type="PROSITE" id="PS00886">
    <property type="entry name" value="ILVD_EDD_1"/>
    <property type="match status" value="1"/>
</dbReference>
<protein>
    <recommendedName>
        <fullName evidence="14 15">Dihydroxy-acid dehydratase</fullName>
        <shortName evidence="15">DAD</shortName>
        <ecNumber evidence="14 15">4.2.1.9</ecNumber>
    </recommendedName>
</protein>
<keyword evidence="7 15" id="KW-0408">Iron</keyword>
<keyword evidence="3 15" id="KW-0028">Amino-acid biosynthesis</keyword>
<comment type="similarity">
    <text evidence="2 15">Belongs to the IlvD/Edd family.</text>
</comment>
<reference evidence="18 19" key="1">
    <citation type="submission" date="2019-03" db="EMBL/GenBank/DDBJ databases">
        <title>Metabolic potential of uncultured bacteria and archaea associated with petroleum seepage in deep-sea sediments.</title>
        <authorList>
            <person name="Dong X."/>
            <person name="Hubert C."/>
        </authorList>
    </citation>
    <scope>NUCLEOTIDE SEQUENCE [LARGE SCALE GENOMIC DNA]</scope>
    <source>
        <strain evidence="18">E44_bin3</strain>
    </source>
</reference>
<dbReference type="AlphaFoldDB" id="A0A523TIT0"/>
<feature type="domain" description="Dihydroxy-acid/6-phosphogluconate dehydratase N-terminal" evidence="16">
    <location>
        <begin position="32"/>
        <end position="345"/>
    </location>
</feature>
<name>A0A523TIT0_UNCAE</name>
<evidence type="ECO:0000256" key="12">
    <source>
        <dbReference type="ARBA" id="ARBA00029436"/>
    </source>
</evidence>
<dbReference type="InterPro" id="IPR056740">
    <property type="entry name" value="ILV_EDD_C"/>
</dbReference>
<dbReference type="GO" id="GO:0051537">
    <property type="term" value="F:2 iron, 2 sulfur cluster binding"/>
    <property type="evidence" value="ECO:0007669"/>
    <property type="project" value="UniProtKB-UniRule"/>
</dbReference>
<comment type="catalytic activity">
    <reaction evidence="11">
        <text>(2R)-2,3-dihydroxy-3-methylbutanoate = 3-methyl-2-oxobutanoate + H2O</text>
        <dbReference type="Rhea" id="RHEA:24809"/>
        <dbReference type="ChEBI" id="CHEBI:11851"/>
        <dbReference type="ChEBI" id="CHEBI:15377"/>
        <dbReference type="ChEBI" id="CHEBI:49072"/>
        <dbReference type="EC" id="4.2.1.9"/>
    </reaction>
    <physiologicalReaction direction="left-to-right" evidence="11">
        <dbReference type="Rhea" id="RHEA:24810"/>
    </physiologicalReaction>
</comment>
<dbReference type="SUPFAM" id="SSF143975">
    <property type="entry name" value="IlvD/EDD N-terminal domain-like"/>
    <property type="match status" value="1"/>
</dbReference>
<dbReference type="InterPro" id="IPR020558">
    <property type="entry name" value="DiOHA_6PGluconate_deHydtase_CS"/>
</dbReference>
<dbReference type="Gene3D" id="3.50.30.80">
    <property type="entry name" value="IlvD/EDD C-terminal domain-like"/>
    <property type="match status" value="1"/>
</dbReference>
<feature type="binding site" description="via carbamate group" evidence="15">
    <location>
        <position position="122"/>
    </location>
    <ligand>
        <name>Mg(2+)</name>
        <dbReference type="ChEBI" id="CHEBI:18420"/>
    </ligand>
</feature>
<dbReference type="FunFam" id="3.50.30.80:FF:000001">
    <property type="entry name" value="Dihydroxy-acid dehydratase"/>
    <property type="match status" value="1"/>
</dbReference>
<keyword evidence="10 15" id="KW-0100">Branched-chain amino acid biosynthesis</keyword>
<dbReference type="GO" id="GO:0009099">
    <property type="term" value="P:L-valine biosynthetic process"/>
    <property type="evidence" value="ECO:0007669"/>
    <property type="project" value="UniProtKB-UniRule"/>
</dbReference>
<keyword evidence="5 15" id="KW-0479">Metal-binding</keyword>
<keyword evidence="4 15" id="KW-0001">2Fe-2S</keyword>
<evidence type="ECO:0000256" key="5">
    <source>
        <dbReference type="ARBA" id="ARBA00022723"/>
    </source>
</evidence>
<gene>
    <name evidence="15 18" type="primary">ilvD</name>
    <name evidence="18" type="ORF">E3J68_00820</name>
</gene>
<evidence type="ECO:0000256" key="6">
    <source>
        <dbReference type="ARBA" id="ARBA00022842"/>
    </source>
</evidence>
<evidence type="ECO:0000256" key="1">
    <source>
        <dbReference type="ARBA" id="ARBA00001946"/>
    </source>
</evidence>
<comment type="subunit">
    <text evidence="15">Homodimer.</text>
</comment>
<evidence type="ECO:0000256" key="11">
    <source>
        <dbReference type="ARBA" id="ARBA00029304"/>
    </source>
</evidence>
<dbReference type="InterPro" id="IPR042096">
    <property type="entry name" value="Dihydro-acid_dehy_C"/>
</dbReference>
<dbReference type="InterPro" id="IPR000581">
    <property type="entry name" value="ILV_EDD_N"/>
</dbReference>
<dbReference type="Pfam" id="PF24877">
    <property type="entry name" value="ILV_EDD_C"/>
    <property type="match status" value="1"/>
</dbReference>
<dbReference type="PANTHER" id="PTHR43661">
    <property type="entry name" value="D-XYLONATE DEHYDRATASE"/>
    <property type="match status" value="1"/>
</dbReference>
<comment type="caution">
    <text evidence="18">The sequence shown here is derived from an EMBL/GenBank/DDBJ whole genome shotgun (WGS) entry which is preliminary data.</text>
</comment>
<evidence type="ECO:0000313" key="19">
    <source>
        <dbReference type="Proteomes" id="UP000316517"/>
    </source>
</evidence>
<evidence type="ECO:0000256" key="9">
    <source>
        <dbReference type="ARBA" id="ARBA00023239"/>
    </source>
</evidence>
<dbReference type="GO" id="GO:0009097">
    <property type="term" value="P:isoleucine biosynthetic process"/>
    <property type="evidence" value="ECO:0007669"/>
    <property type="project" value="UniProtKB-UniRule"/>
</dbReference>
<dbReference type="GO" id="GO:0005829">
    <property type="term" value="C:cytosol"/>
    <property type="evidence" value="ECO:0007669"/>
    <property type="project" value="TreeGrafter"/>
</dbReference>
<evidence type="ECO:0000259" key="16">
    <source>
        <dbReference type="Pfam" id="PF00920"/>
    </source>
</evidence>
<comment type="catalytic activity">
    <reaction evidence="15">
        <text>(2R,3R)-2,3-dihydroxy-3-methylpentanoate = (S)-3-methyl-2-oxopentanoate + H2O</text>
        <dbReference type="Rhea" id="RHEA:27694"/>
        <dbReference type="ChEBI" id="CHEBI:15377"/>
        <dbReference type="ChEBI" id="CHEBI:35146"/>
        <dbReference type="ChEBI" id="CHEBI:49258"/>
        <dbReference type="EC" id="4.2.1.9"/>
    </reaction>
</comment>
<dbReference type="EC" id="4.2.1.9" evidence="14 15"/>
<keyword evidence="8 15" id="KW-0411">Iron-sulfur</keyword>
<dbReference type="EMBL" id="SOJT01000043">
    <property type="protein sequence ID" value="TET30232.1"/>
    <property type="molecule type" value="Genomic_DNA"/>
</dbReference>
<evidence type="ECO:0000256" key="4">
    <source>
        <dbReference type="ARBA" id="ARBA00022714"/>
    </source>
</evidence>
<accession>A0A523TIT0</accession>
<dbReference type="SUPFAM" id="SSF52016">
    <property type="entry name" value="LeuD/IlvD-like"/>
    <property type="match status" value="1"/>
</dbReference>
<evidence type="ECO:0000256" key="13">
    <source>
        <dbReference type="ARBA" id="ARBA00029437"/>
    </source>
</evidence>
<dbReference type="NCBIfam" id="NF002068">
    <property type="entry name" value="PRK00911.1"/>
    <property type="match status" value="1"/>
</dbReference>
<evidence type="ECO:0000256" key="14">
    <source>
        <dbReference type="ARBA" id="ARBA00029490"/>
    </source>
</evidence>
<proteinExistence type="inferred from homology"/>
<dbReference type="Proteomes" id="UP000316517">
    <property type="component" value="Unassembled WGS sequence"/>
</dbReference>
<evidence type="ECO:0000256" key="3">
    <source>
        <dbReference type="ARBA" id="ARBA00022605"/>
    </source>
</evidence>
<dbReference type="InterPro" id="IPR037237">
    <property type="entry name" value="IlvD/EDD_N"/>
</dbReference>
<evidence type="ECO:0000256" key="2">
    <source>
        <dbReference type="ARBA" id="ARBA00006486"/>
    </source>
</evidence>
<evidence type="ECO:0000313" key="18">
    <source>
        <dbReference type="EMBL" id="TET30232.1"/>
    </source>
</evidence>
<keyword evidence="9 15" id="KW-0456">Lyase</keyword>
<dbReference type="GO" id="GO:0000287">
    <property type="term" value="F:magnesium ion binding"/>
    <property type="evidence" value="ECO:0007669"/>
    <property type="project" value="UniProtKB-UniRule"/>
</dbReference>
<comment type="cofactor">
    <cofactor evidence="15">
        <name>[2Fe-2S] cluster</name>
        <dbReference type="ChEBI" id="CHEBI:190135"/>
    </cofactor>
    <text evidence="15">Binds 1 [2Fe-2S] cluster per subunit. This cluster acts as a Lewis acid cofactor.</text>
</comment>
<feature type="domain" description="Dihydroxy-acid/6-phosphogluconate dehydratase C-terminal" evidence="17">
    <location>
        <begin position="357"/>
        <end position="547"/>
    </location>
</feature>
<dbReference type="PANTHER" id="PTHR43661:SF3">
    <property type="entry name" value="D-XYLONATE DEHYDRATASE YAGF-RELATED"/>
    <property type="match status" value="1"/>
</dbReference>
<dbReference type="InterPro" id="IPR004404">
    <property type="entry name" value="DihydroxyA_deHydtase"/>
</dbReference>
<evidence type="ECO:0000256" key="8">
    <source>
        <dbReference type="ARBA" id="ARBA00023014"/>
    </source>
</evidence>
<comment type="function">
    <text evidence="15">Functions in the biosynthesis of branched-chain amino acids. Catalyzes the dehydration of (2R,3R)-2,3-dihydroxy-3-methylpentanoate (2,3-dihydroxy-3-methylvalerate) into 2-oxo-3-methylpentanoate (2-oxo-3-methylvalerate) and of (2R)-2,3-dihydroxy-3-methylbutanoate (2,3-dihydroxyisovalerate) into 2-oxo-3-methylbutanoate (2-oxoisovalerate), the penultimate precursor to L-isoleucine and L-valine, respectively.</text>
</comment>
<comment type="pathway">
    <text evidence="13 15">Amino-acid biosynthesis; L-isoleucine biosynthesis; L-isoleucine from 2-oxobutanoate: step 3/4.</text>
</comment>
<feature type="binding site" evidence="15">
    <location>
        <position position="441"/>
    </location>
    <ligand>
        <name>Mg(2+)</name>
        <dbReference type="ChEBI" id="CHEBI:18420"/>
    </ligand>
</feature>
<dbReference type="GO" id="GO:0004160">
    <property type="term" value="F:dihydroxy-acid dehydratase activity"/>
    <property type="evidence" value="ECO:0007669"/>
    <property type="project" value="UniProtKB-UniRule"/>
</dbReference>
<dbReference type="UniPathway" id="UPA00047">
    <property type="reaction ID" value="UER00057"/>
</dbReference>
<dbReference type="HAMAP" id="MF_00012">
    <property type="entry name" value="IlvD"/>
    <property type="match status" value="1"/>
</dbReference>
<feature type="modified residue" description="N6-carboxylysine" evidence="15">
    <location>
        <position position="122"/>
    </location>
</feature>
<evidence type="ECO:0000259" key="17">
    <source>
        <dbReference type="Pfam" id="PF24877"/>
    </source>
</evidence>
<feature type="binding site" evidence="15">
    <location>
        <position position="121"/>
    </location>
    <ligand>
        <name>Mg(2+)</name>
        <dbReference type="ChEBI" id="CHEBI:18420"/>
    </ligand>
</feature>
<sequence length="559" mass="60062">MLRSRIVTEGIERTAHRALLFSLGLRRKDFSKPKVAVVNSWNEIVPGCIHLKGVSEQVKRGVVEAGGVPLEFNTIAVCDGLAQGHQGMHYALPSREIIAASVEIMLQAHQFDGAVFLSSCDKITPGMLMGASRVNIPSIFVPAGPMEDGNYQGKKITLTHMREFAGRFYAGKLSEEELYQIEKLACPGPGTCAMMGTANTMACLTEALGMAFPLSATTPATSSEKLREASEAGRRIVELIKEDMRPSGILTKKSFINALRVDMAIGGSTNAILHLPAIAYELGITLSLDEIDAISQSTPYLVGVVPSGPHTINDFHRSGGVPAVLASLSSLLYLETRGVTGKDLGTIGQEARWEDREIIRPMTNPRRSDGGVSILRGNLAPDGALVKKSAVDEKMWVHQGPARVFNSMEEAIQAVKDNLIKPGSVIVIRYEGPAGGPGMREMHMITSLICGMGLAETTALVTDGRFSGSTRGPCVGHISPEAAAGGPIALIEDGDVVLIDIPKRRLELLVSQYELAKRRKKWKPLAPKINKGFLRLYSKMVSSADKAAVLEPGGGDFEE</sequence>
<dbReference type="Pfam" id="PF00920">
    <property type="entry name" value="ILVD_EDD_N"/>
    <property type="match status" value="1"/>
</dbReference>
<evidence type="ECO:0000256" key="10">
    <source>
        <dbReference type="ARBA" id="ARBA00023304"/>
    </source>
</evidence>
<comment type="caution">
    <text evidence="15">Lacks conserved residue(s) required for the propagation of feature annotation.</text>
</comment>
<feature type="binding site" evidence="15">
    <location>
        <position position="79"/>
    </location>
    <ligand>
        <name>Mg(2+)</name>
        <dbReference type="ChEBI" id="CHEBI:18420"/>
    </ligand>
</feature>
<keyword evidence="6 15" id="KW-0460">Magnesium</keyword>
<comment type="pathway">
    <text evidence="12 15">Amino-acid biosynthesis; L-valine biosynthesis; L-valine from pyruvate: step 3/4.</text>
</comment>
<evidence type="ECO:0000256" key="15">
    <source>
        <dbReference type="HAMAP-Rule" id="MF_00012"/>
    </source>
</evidence>
<dbReference type="NCBIfam" id="TIGR00110">
    <property type="entry name" value="ilvD"/>
    <property type="match status" value="1"/>
</dbReference>
<feature type="active site" description="Proton acceptor" evidence="15">
    <location>
        <position position="467"/>
    </location>
</feature>
<dbReference type="UniPathway" id="UPA00049">
    <property type="reaction ID" value="UER00061"/>
</dbReference>
<evidence type="ECO:0000256" key="7">
    <source>
        <dbReference type="ARBA" id="ARBA00023004"/>
    </source>
</evidence>
<organism evidence="18 19">
    <name type="scientific">Aerophobetes bacterium</name>
    <dbReference type="NCBI Taxonomy" id="2030807"/>
    <lineage>
        <taxon>Bacteria</taxon>
        <taxon>Candidatus Aerophobota</taxon>
    </lineage>
</organism>
<comment type="cofactor">
    <cofactor evidence="1 15">
        <name>Mg(2+)</name>
        <dbReference type="ChEBI" id="CHEBI:18420"/>
    </cofactor>
</comment>